<dbReference type="Proteomes" id="UP001293718">
    <property type="component" value="Unassembled WGS sequence"/>
</dbReference>
<proteinExistence type="predicted"/>
<dbReference type="Gene3D" id="3.50.50.60">
    <property type="entry name" value="FAD/NAD(P)-binding domain"/>
    <property type="match status" value="1"/>
</dbReference>
<organism evidence="1 2">
    <name type="scientific">Azohydromonas lata</name>
    <dbReference type="NCBI Taxonomy" id="45677"/>
    <lineage>
        <taxon>Bacteria</taxon>
        <taxon>Pseudomonadati</taxon>
        <taxon>Pseudomonadota</taxon>
        <taxon>Betaproteobacteria</taxon>
        <taxon>Burkholderiales</taxon>
        <taxon>Sphaerotilaceae</taxon>
        <taxon>Azohydromonas</taxon>
    </lineage>
</organism>
<sequence>MTTTTVSPIALLGAGPAALALAIALRRAGLQPLVLGRPRPRPATEGLSWRVAQGFEQLGCRTALSLLKAPWRRVSAWAGTTVEMNGEFVVERQALDAALWEDARRAGVALQPALVREVEHRGEGGWRIHWEDARGGSHVTRAGFVVESRGRGAPKWAADQAAAAPRVALCRAFTGARRGRRTTFTESFEHGWAWGTLDAAGAAQVQLVLHPDTLKAHGGDVDAAHAAGMHQLPMCTALLGPSLQPAGGTAVRGIQAVLRGGTCLEDGLRLGDAAYGSDPLSGHGMFEAVSGALAAAPTLRTLLERPADAQAAREFYAARAREVFAQRLQAARAHYAGETRWPHAPFWQALQAGAAALVPVAQPQAAAIAARPVVENGFIVRRRVVLAPGHPRGVRFIDGVDLPALHDALRGGAPDPSMETLAAQLHQPPGAVHGALRWLQAQRLA</sequence>
<evidence type="ECO:0000313" key="1">
    <source>
        <dbReference type="EMBL" id="MDZ5456197.1"/>
    </source>
</evidence>
<reference evidence="1 2" key="1">
    <citation type="submission" date="2023-11" db="EMBL/GenBank/DDBJ databases">
        <title>Draft genome of Azohydromonas lata strain H1 (DSM1123), a polyhydroxyalkanoate producer.</title>
        <authorList>
            <person name="Traversa D."/>
            <person name="D'Addabbo P."/>
            <person name="Pazzani C."/>
            <person name="Manzari C."/>
            <person name="Chiara M."/>
            <person name="Scrascia M."/>
        </authorList>
    </citation>
    <scope>NUCLEOTIDE SEQUENCE [LARGE SCALE GENOMIC DNA]</scope>
    <source>
        <strain evidence="1 2">H1</strain>
    </source>
</reference>
<name>A0ABU5IAS6_9BURK</name>
<accession>A0ABU5IAS6</accession>
<protein>
    <submittedName>
        <fullName evidence="1">Lycopene cyclase family protein</fullName>
    </submittedName>
</protein>
<keyword evidence="2" id="KW-1185">Reference proteome</keyword>
<dbReference type="RefSeq" id="WP_322464816.1">
    <property type="nucleotide sequence ID" value="NZ_JAXOJX010000006.1"/>
</dbReference>
<dbReference type="SUPFAM" id="SSF51905">
    <property type="entry name" value="FAD/NAD(P)-binding domain"/>
    <property type="match status" value="1"/>
</dbReference>
<dbReference type="EMBL" id="JAXOJX010000006">
    <property type="protein sequence ID" value="MDZ5456197.1"/>
    <property type="molecule type" value="Genomic_DNA"/>
</dbReference>
<comment type="caution">
    <text evidence="1">The sequence shown here is derived from an EMBL/GenBank/DDBJ whole genome shotgun (WGS) entry which is preliminary data.</text>
</comment>
<dbReference type="InterPro" id="IPR036188">
    <property type="entry name" value="FAD/NAD-bd_sf"/>
</dbReference>
<gene>
    <name evidence="1" type="ORF">SM757_06390</name>
</gene>
<evidence type="ECO:0000313" key="2">
    <source>
        <dbReference type="Proteomes" id="UP001293718"/>
    </source>
</evidence>
<dbReference type="Pfam" id="PF05834">
    <property type="entry name" value="Lycopene_cycl"/>
    <property type="match status" value="1"/>
</dbReference>
<dbReference type="Gene3D" id="3.30.9.100">
    <property type="match status" value="1"/>
</dbReference>